<dbReference type="CDD" id="cd05188">
    <property type="entry name" value="MDR"/>
    <property type="match status" value="1"/>
</dbReference>
<evidence type="ECO:0000259" key="7">
    <source>
        <dbReference type="Pfam" id="PF08240"/>
    </source>
</evidence>
<dbReference type="Pfam" id="PF08240">
    <property type="entry name" value="ADH_N"/>
    <property type="match status" value="1"/>
</dbReference>
<dbReference type="VEuPathDB" id="FungiDB:CLCR_10224"/>
<keyword evidence="5" id="KW-0560">Oxidoreductase</keyword>
<evidence type="ECO:0000256" key="1">
    <source>
        <dbReference type="ARBA" id="ARBA00001947"/>
    </source>
</evidence>
<feature type="domain" description="Alcohol dehydrogenase-like N-terminal" evidence="7">
    <location>
        <begin position="99"/>
        <end position="216"/>
    </location>
</feature>
<dbReference type="SUPFAM" id="SSF51735">
    <property type="entry name" value="NAD(P)-binding Rossmann-fold domains"/>
    <property type="match status" value="1"/>
</dbReference>
<evidence type="ECO:0000256" key="4">
    <source>
        <dbReference type="ARBA" id="ARBA00022833"/>
    </source>
</evidence>
<dbReference type="Gene3D" id="3.40.50.720">
    <property type="entry name" value="NAD(P)-binding Rossmann-like Domain"/>
    <property type="match status" value="1"/>
</dbReference>
<dbReference type="Pfam" id="PF00107">
    <property type="entry name" value="ADH_zinc_N"/>
    <property type="match status" value="1"/>
</dbReference>
<dbReference type="InterPro" id="IPR036291">
    <property type="entry name" value="NAD(P)-bd_dom_sf"/>
</dbReference>
<dbReference type="PANTHER" id="PTHR43350:SF17">
    <property type="entry name" value="NAD-DEPENDENT ALCOHOL DEHYDROGENASE"/>
    <property type="match status" value="1"/>
</dbReference>
<organism evidence="8 9">
    <name type="scientific">Cladophialophora carrionii</name>
    <dbReference type="NCBI Taxonomy" id="86049"/>
    <lineage>
        <taxon>Eukaryota</taxon>
        <taxon>Fungi</taxon>
        <taxon>Dikarya</taxon>
        <taxon>Ascomycota</taxon>
        <taxon>Pezizomycotina</taxon>
        <taxon>Eurotiomycetes</taxon>
        <taxon>Chaetothyriomycetidae</taxon>
        <taxon>Chaetothyriales</taxon>
        <taxon>Herpotrichiellaceae</taxon>
        <taxon>Cladophialophora</taxon>
    </lineage>
</organism>
<dbReference type="GO" id="GO:0046872">
    <property type="term" value="F:metal ion binding"/>
    <property type="evidence" value="ECO:0007669"/>
    <property type="project" value="UniProtKB-KW"/>
</dbReference>
<dbReference type="OrthoDB" id="5407715at2759"/>
<accession>A0A1C1CXP7</accession>
<evidence type="ECO:0000256" key="2">
    <source>
        <dbReference type="ARBA" id="ARBA00008072"/>
    </source>
</evidence>
<evidence type="ECO:0000256" key="5">
    <source>
        <dbReference type="ARBA" id="ARBA00023002"/>
    </source>
</evidence>
<dbReference type="STRING" id="86049.A0A1C1CXP7"/>
<name>A0A1C1CXP7_9EURO</name>
<dbReference type="eggNOG" id="KOG0023">
    <property type="taxonomic scope" value="Eukaryota"/>
</dbReference>
<dbReference type="SUPFAM" id="SSF50129">
    <property type="entry name" value="GroES-like"/>
    <property type="match status" value="1"/>
</dbReference>
<dbReference type="GO" id="GO:0016491">
    <property type="term" value="F:oxidoreductase activity"/>
    <property type="evidence" value="ECO:0007669"/>
    <property type="project" value="UniProtKB-KW"/>
</dbReference>
<dbReference type="PANTHER" id="PTHR43350">
    <property type="entry name" value="NAD-DEPENDENT ALCOHOL DEHYDROGENASE"/>
    <property type="match status" value="1"/>
</dbReference>
<dbReference type="AlphaFoldDB" id="A0A1C1CXP7"/>
<keyword evidence="3" id="KW-0479">Metal-binding</keyword>
<evidence type="ECO:0000259" key="6">
    <source>
        <dbReference type="Pfam" id="PF00107"/>
    </source>
</evidence>
<keyword evidence="9" id="KW-1185">Reference proteome</keyword>
<keyword evidence="4" id="KW-0862">Zinc</keyword>
<evidence type="ECO:0000313" key="9">
    <source>
        <dbReference type="Proteomes" id="UP000094526"/>
    </source>
</evidence>
<reference evidence="9" key="1">
    <citation type="submission" date="2015-07" db="EMBL/GenBank/DDBJ databases">
        <authorList>
            <person name="Teixeira M.M."/>
            <person name="Souza R.C."/>
            <person name="Almeida L.G."/>
            <person name="Vicente V.A."/>
            <person name="de Hoog S."/>
            <person name="Bocca A.L."/>
            <person name="de Almeida S.R."/>
            <person name="Vasconcelos A.T."/>
            <person name="Felipe M.S."/>
        </authorList>
    </citation>
    <scope>NUCLEOTIDE SEQUENCE [LARGE SCALE GENOMIC DNA]</scope>
    <source>
        <strain evidence="9">KSF</strain>
    </source>
</reference>
<evidence type="ECO:0000313" key="8">
    <source>
        <dbReference type="EMBL" id="OCT53303.1"/>
    </source>
</evidence>
<gene>
    <name evidence="8" type="ORF">CLCR_10224</name>
</gene>
<dbReference type="Gene3D" id="3.90.180.10">
    <property type="entry name" value="Medium-chain alcohol dehydrogenases, catalytic domain"/>
    <property type="match status" value="1"/>
</dbReference>
<comment type="cofactor">
    <cofactor evidence="1">
        <name>Zn(2+)</name>
        <dbReference type="ChEBI" id="CHEBI:29105"/>
    </cofactor>
</comment>
<feature type="domain" description="Alcohol dehydrogenase-like C-terminal" evidence="6">
    <location>
        <begin position="267"/>
        <end position="402"/>
    </location>
</feature>
<dbReference type="InterPro" id="IPR011032">
    <property type="entry name" value="GroES-like_sf"/>
</dbReference>
<evidence type="ECO:0000256" key="3">
    <source>
        <dbReference type="ARBA" id="ARBA00022723"/>
    </source>
</evidence>
<proteinExistence type="inferred from homology"/>
<comment type="similarity">
    <text evidence="2">Belongs to the zinc-containing alcohol dehydrogenase family.</text>
</comment>
<protein>
    <submittedName>
        <fullName evidence="8">Isopropanol dehydrogenase</fullName>
    </submittedName>
</protein>
<dbReference type="InterPro" id="IPR013154">
    <property type="entry name" value="ADH-like_N"/>
</dbReference>
<dbReference type="EMBL" id="LGRB01000008">
    <property type="protein sequence ID" value="OCT53303.1"/>
    <property type="molecule type" value="Genomic_DNA"/>
</dbReference>
<dbReference type="Proteomes" id="UP000094526">
    <property type="component" value="Unassembled WGS sequence"/>
</dbReference>
<dbReference type="InterPro" id="IPR013149">
    <property type="entry name" value="ADH-like_C"/>
</dbReference>
<comment type="caution">
    <text evidence="8">The sequence shown here is derived from an EMBL/GenBank/DDBJ whole genome shotgun (WGS) entry which is preliminary data.</text>
</comment>
<dbReference type="VEuPathDB" id="FungiDB:G647_00270"/>
<sequence>MRDGRYIEHFTVHIPHFTFRFTGVAPLASLTSLASYQSIVIVASLRFISVHSDCPVHPLTRLLPTALTTSLPPTHRALRQDVYAQPPTVQRVATPQPTPGSAVLKVLQASIINYTKDIYNGVRKHPYPVPLTLGESALARVVALGEDATTLKTGDLCLLDITIRGRDDIDRSAGATFLSAIVQGHTPASAKLMTDAWRDGTYAEYVRWPLENCHVLDEDRLFNTLGYQMDDLMYLSRMMVPYGGLGPLCIDLKPGETVVVYPATGGFGSAAAHLCLELGAGRVICMGRNVEALEGLRRAATVEKRARIETVPLSGTWQEDLKALKSLGGNIDVFFDISPPTAGKELLKAGMLALRHGGRMCIMGGGDQDIPLPNGVFMHKNLILKGKWMYEPMDVKRLIGLVEMGIVKLHRKGDAVTPYGANVVTKFKLDEWQKAFDEAERLGSAGIVVFEP</sequence>